<feature type="region of interest" description="Disordered" evidence="7">
    <location>
        <begin position="1"/>
        <end position="30"/>
    </location>
</feature>
<feature type="region of interest" description="Disordered" evidence="7">
    <location>
        <begin position="271"/>
        <end position="294"/>
    </location>
</feature>
<evidence type="ECO:0000256" key="3">
    <source>
        <dbReference type="ARBA" id="ARBA00023155"/>
    </source>
</evidence>
<reference evidence="10" key="1">
    <citation type="submission" date="2025-08" db="UniProtKB">
        <authorList>
            <consortium name="RefSeq"/>
        </authorList>
    </citation>
    <scope>IDENTIFICATION</scope>
    <source>
        <tissue evidence="10">Muscle</tissue>
    </source>
</reference>
<keyword evidence="9" id="KW-1185">Reference proteome</keyword>
<feature type="compositionally biased region" description="Polar residues" evidence="7">
    <location>
        <begin position="1"/>
        <end position="10"/>
    </location>
</feature>
<dbReference type="InterPro" id="IPR001356">
    <property type="entry name" value="HD"/>
</dbReference>
<dbReference type="InterPro" id="IPR017970">
    <property type="entry name" value="Homeobox_CS"/>
</dbReference>
<evidence type="ECO:0000256" key="7">
    <source>
        <dbReference type="SAM" id="MobiDB-lite"/>
    </source>
</evidence>
<dbReference type="Pfam" id="PF00046">
    <property type="entry name" value="Homeodomain"/>
    <property type="match status" value="1"/>
</dbReference>
<evidence type="ECO:0000256" key="5">
    <source>
        <dbReference type="PROSITE-ProRule" id="PRU00108"/>
    </source>
</evidence>
<dbReference type="Pfam" id="PF16878">
    <property type="entry name" value="SIX1_SD"/>
    <property type="match status" value="1"/>
</dbReference>
<evidence type="ECO:0000256" key="2">
    <source>
        <dbReference type="ARBA" id="ARBA00023125"/>
    </source>
</evidence>
<evidence type="ECO:0000256" key="6">
    <source>
        <dbReference type="RuleBase" id="RU000682"/>
    </source>
</evidence>
<dbReference type="Gene3D" id="1.10.10.60">
    <property type="entry name" value="Homeodomain-like"/>
    <property type="match status" value="1"/>
</dbReference>
<keyword evidence="2 5" id="KW-0238">DNA-binding</keyword>
<sequence length="486" mass="55311">MTSHSLNSDGSGRDRLSMSSYSTSPYSSEHGTKRSLIFENILLNRRPCMSDDLTSTGMSRESSLEDRLIGMEEEISGQDMSNDPPVLVDDKRVSEMLSRKNWTFSPDQVACVCETLQQAGDNDRLARFLWSLPSIEQLRCKESVLRARATVAFHQGNYKELYAILESHNFEYFHHLELQQMWYKAHYREAEKIRGRPLGAVDKYRLRRKYPLPKTIWDGEETVYCFKEKSRMMLKECYLQNRYPTPDEKRLLAKKTGLTLTQVSNWFKNRRQRDRTHTSMTSKKSLLPSASEDTLVDSDPVALQPIVTSLSQQSSSRGLPSDQNNFRNLGYCQSSLEEGRLYPAMTTMKSSHLTSEDVRLSDVTVFKGPVKTLEENAIASHVTLIKDLTRDASDGFSGISLSKGMKKSLDGRVPPDMVVLKEVQRVMGEGNMAMVKSDPEIVQPGFFYPAYPSVFDNGAFYPYSSVMTHENVPPGTWKDSSLQCRQ</sequence>
<dbReference type="GeneID" id="106469482"/>
<evidence type="ECO:0000256" key="4">
    <source>
        <dbReference type="ARBA" id="ARBA00023242"/>
    </source>
</evidence>
<keyword evidence="4 5" id="KW-0539">Nucleus</keyword>
<evidence type="ECO:0000313" key="10">
    <source>
        <dbReference type="RefSeq" id="XP_013785435.1"/>
    </source>
</evidence>
<feature type="domain" description="Homeobox" evidence="8">
    <location>
        <begin position="226"/>
        <end position="277"/>
    </location>
</feature>
<dbReference type="RefSeq" id="XP_013785435.1">
    <property type="nucleotide sequence ID" value="XM_013929981.2"/>
</dbReference>
<evidence type="ECO:0000259" key="8">
    <source>
        <dbReference type="PROSITE" id="PS50071"/>
    </source>
</evidence>
<protein>
    <submittedName>
        <fullName evidence="10">Homeobox protein SIX1-like</fullName>
    </submittedName>
</protein>
<dbReference type="CDD" id="cd00086">
    <property type="entry name" value="homeodomain"/>
    <property type="match status" value="1"/>
</dbReference>
<dbReference type="PROSITE" id="PS00027">
    <property type="entry name" value="HOMEOBOX_1"/>
    <property type="match status" value="1"/>
</dbReference>
<dbReference type="PROSITE" id="PS50071">
    <property type="entry name" value="HOMEOBOX_2"/>
    <property type="match status" value="1"/>
</dbReference>
<dbReference type="SMART" id="SM00389">
    <property type="entry name" value="HOX"/>
    <property type="match status" value="1"/>
</dbReference>
<feature type="compositionally biased region" description="Low complexity" evidence="7">
    <location>
        <begin position="17"/>
        <end position="28"/>
    </location>
</feature>
<accession>A0ABM1BN99</accession>
<organism evidence="9 10">
    <name type="scientific">Limulus polyphemus</name>
    <name type="common">Atlantic horseshoe crab</name>
    <dbReference type="NCBI Taxonomy" id="6850"/>
    <lineage>
        <taxon>Eukaryota</taxon>
        <taxon>Metazoa</taxon>
        <taxon>Ecdysozoa</taxon>
        <taxon>Arthropoda</taxon>
        <taxon>Chelicerata</taxon>
        <taxon>Merostomata</taxon>
        <taxon>Xiphosura</taxon>
        <taxon>Limulidae</taxon>
        <taxon>Limulus</taxon>
    </lineage>
</organism>
<evidence type="ECO:0000313" key="9">
    <source>
        <dbReference type="Proteomes" id="UP000694941"/>
    </source>
</evidence>
<dbReference type="SUPFAM" id="SSF46689">
    <property type="entry name" value="Homeodomain-like"/>
    <property type="match status" value="1"/>
</dbReference>
<comment type="subcellular location">
    <subcellularLocation>
        <location evidence="1 5 6">Nucleus</location>
    </subcellularLocation>
</comment>
<dbReference type="PANTHER" id="PTHR10390:SF44">
    <property type="entry name" value="SIX HOMEOBOX 4"/>
    <property type="match status" value="1"/>
</dbReference>
<dbReference type="InterPro" id="IPR031701">
    <property type="entry name" value="SIX1_SD"/>
</dbReference>
<dbReference type="InterPro" id="IPR009057">
    <property type="entry name" value="Homeodomain-like_sf"/>
</dbReference>
<proteinExistence type="predicted"/>
<gene>
    <name evidence="10" type="primary">LOC106469482</name>
</gene>
<keyword evidence="3 5" id="KW-0371">Homeobox</keyword>
<name>A0ABM1BN99_LIMPO</name>
<dbReference type="PANTHER" id="PTHR10390">
    <property type="entry name" value="HOMEOBOX PROTEIN SIX"/>
    <property type="match status" value="1"/>
</dbReference>
<dbReference type="Proteomes" id="UP000694941">
    <property type="component" value="Unplaced"/>
</dbReference>
<evidence type="ECO:0000256" key="1">
    <source>
        <dbReference type="ARBA" id="ARBA00004123"/>
    </source>
</evidence>
<feature type="DNA-binding region" description="Homeobox" evidence="5">
    <location>
        <begin position="228"/>
        <end position="278"/>
    </location>
</feature>